<keyword evidence="6" id="KW-0808">Transferase</keyword>
<dbReference type="EC" id="2.7.13.3" evidence="3"/>
<dbReference type="Pfam" id="PF06580">
    <property type="entry name" value="His_kinase"/>
    <property type="match status" value="1"/>
</dbReference>
<feature type="transmembrane region" description="Helical" evidence="14">
    <location>
        <begin position="168"/>
        <end position="187"/>
    </location>
</feature>
<evidence type="ECO:0000259" key="17">
    <source>
        <dbReference type="Pfam" id="PF07694"/>
    </source>
</evidence>
<feature type="domain" description="Histidine kinase/HSP90-like ATPase" evidence="15">
    <location>
        <begin position="460"/>
        <end position="555"/>
    </location>
</feature>
<dbReference type="Pfam" id="PF02518">
    <property type="entry name" value="HATPase_c"/>
    <property type="match status" value="1"/>
</dbReference>
<dbReference type="InterPro" id="IPR011620">
    <property type="entry name" value="Sig_transdc_His_kinase_LytS_TM"/>
</dbReference>
<proteinExistence type="predicted"/>
<feature type="transmembrane region" description="Helical" evidence="14">
    <location>
        <begin position="105"/>
        <end position="122"/>
    </location>
</feature>
<evidence type="ECO:0000256" key="3">
    <source>
        <dbReference type="ARBA" id="ARBA00012438"/>
    </source>
</evidence>
<evidence type="ECO:0000256" key="6">
    <source>
        <dbReference type="ARBA" id="ARBA00022679"/>
    </source>
</evidence>
<evidence type="ECO:0000256" key="11">
    <source>
        <dbReference type="ARBA" id="ARBA00022989"/>
    </source>
</evidence>
<dbReference type="GO" id="GO:0016301">
    <property type="term" value="F:kinase activity"/>
    <property type="evidence" value="ECO:0007669"/>
    <property type="project" value="UniProtKB-KW"/>
</dbReference>
<comment type="subcellular location">
    <subcellularLocation>
        <location evidence="2">Cell membrane</location>
        <topology evidence="2">Multi-pass membrane protein</topology>
    </subcellularLocation>
</comment>
<dbReference type="SUPFAM" id="SSF55874">
    <property type="entry name" value="ATPase domain of HSP90 chaperone/DNA topoisomerase II/histidine kinase"/>
    <property type="match status" value="1"/>
</dbReference>
<dbReference type="PANTHER" id="PTHR34220:SF7">
    <property type="entry name" value="SENSOR HISTIDINE KINASE YPDA"/>
    <property type="match status" value="1"/>
</dbReference>
<keyword evidence="8" id="KW-0547">Nucleotide-binding</keyword>
<keyword evidence="10" id="KW-0067">ATP-binding</keyword>
<evidence type="ECO:0000256" key="5">
    <source>
        <dbReference type="ARBA" id="ARBA00022553"/>
    </source>
</evidence>
<comment type="catalytic activity">
    <reaction evidence="1">
        <text>ATP + protein L-histidine = ADP + protein N-phospho-L-histidine.</text>
        <dbReference type="EC" id="2.7.13.3"/>
    </reaction>
</comment>
<evidence type="ECO:0000256" key="13">
    <source>
        <dbReference type="ARBA" id="ARBA00023136"/>
    </source>
</evidence>
<evidence type="ECO:0000256" key="9">
    <source>
        <dbReference type="ARBA" id="ARBA00022777"/>
    </source>
</evidence>
<dbReference type="InterPro" id="IPR003594">
    <property type="entry name" value="HATPase_dom"/>
</dbReference>
<dbReference type="PANTHER" id="PTHR34220">
    <property type="entry name" value="SENSOR HISTIDINE KINASE YPDA"/>
    <property type="match status" value="1"/>
</dbReference>
<dbReference type="InterPro" id="IPR050640">
    <property type="entry name" value="Bact_2-comp_sensor_kinase"/>
</dbReference>
<evidence type="ECO:0000256" key="10">
    <source>
        <dbReference type="ARBA" id="ARBA00022840"/>
    </source>
</evidence>
<reference evidence="18 19" key="1">
    <citation type="submission" date="2018-08" db="EMBL/GenBank/DDBJ databases">
        <title>Draft genome sequence of Psychrilyobacter sp. strain SD5 isolated from Black Sea water.</title>
        <authorList>
            <person name="Yadav S."/>
            <person name="Villanueva L."/>
            <person name="Damste J.S.S."/>
        </authorList>
    </citation>
    <scope>NUCLEOTIDE SEQUENCE [LARGE SCALE GENOMIC DNA]</scope>
    <source>
        <strain evidence="18 19">SD5</strain>
    </source>
</reference>
<keyword evidence="9 18" id="KW-0418">Kinase</keyword>
<dbReference type="Proteomes" id="UP000263486">
    <property type="component" value="Unassembled WGS sequence"/>
</dbReference>
<feature type="domain" description="Signal transduction histidine kinase 5TM receptor LytS transmembrane region" evidence="17">
    <location>
        <begin position="28"/>
        <end position="190"/>
    </location>
</feature>
<evidence type="ECO:0000256" key="12">
    <source>
        <dbReference type="ARBA" id="ARBA00023012"/>
    </source>
</evidence>
<dbReference type="Pfam" id="PF07694">
    <property type="entry name" value="5TM-5TMR_LYT"/>
    <property type="match status" value="1"/>
</dbReference>
<feature type="transmembrane region" description="Helical" evidence="14">
    <location>
        <begin position="43"/>
        <end position="61"/>
    </location>
</feature>
<name>A0ABX9KJY0_9FUSO</name>
<dbReference type="RefSeq" id="WP_114641271.1">
    <property type="nucleotide sequence ID" value="NZ_JAACIO010000003.1"/>
</dbReference>
<evidence type="ECO:0000259" key="15">
    <source>
        <dbReference type="Pfam" id="PF02518"/>
    </source>
</evidence>
<dbReference type="InterPro" id="IPR029016">
    <property type="entry name" value="GAF-like_dom_sf"/>
</dbReference>
<dbReference type="Gene3D" id="3.30.450.40">
    <property type="match status" value="1"/>
</dbReference>
<keyword evidence="7 14" id="KW-0812">Transmembrane</keyword>
<feature type="domain" description="Signal transduction histidine kinase internal region" evidence="16">
    <location>
        <begin position="362"/>
        <end position="440"/>
    </location>
</feature>
<feature type="transmembrane region" description="Helical" evidence="14">
    <location>
        <begin position="73"/>
        <end position="93"/>
    </location>
</feature>
<evidence type="ECO:0000256" key="2">
    <source>
        <dbReference type="ARBA" id="ARBA00004651"/>
    </source>
</evidence>
<sequence>MFGLVGNLINSLGYIITIAFFLSRARGFKRLIKKERYKKLDMVLLSLIFSVLAIGGTYMGTDYNGAIANTRNISVVVAAIIGGPMIGLITGLTAGIHRIMIDPHGITAIPCGIATFLGGWGLGYLNKLNVKNKYILGFIGGIIIENISMGLILVMSKPFYLALNIVETIYFPMVLVNALGVSIVLLITENMMLEEDRVAGEEARLVLEIANKTLPYFREVNENSLKNVCRTILESLGAKIVVFTDMENIISYCGQDENYKIMHRKIKGNVTKEVLRTGKFRVVNKEDEEEIRLDCISDDIISFIIVPLKSGTEVTGALKVYFSENSYISERNKNLVLGLSELISTQLEISRIKKLEEMARDAEIRALQTQINPHFLFNALNTITSFVRINPIQARSTIIDLASYLRYNLDNGNKPVDIEMELEQVKAYVNIEKARFHDKINMHYEIDEDVKLIKIPSLTIQPLVENAIQHGLLNGTGGKEIYLKIYRVDNKKIRVVIENNGRSIDQEVIDKIYSDSIESSKIGLYNVHRRIKLIYGKGLKIERLEEGTRITFDIREE</sequence>
<dbReference type="Gene3D" id="3.30.565.10">
    <property type="entry name" value="Histidine kinase-like ATPase, C-terminal domain"/>
    <property type="match status" value="1"/>
</dbReference>
<dbReference type="InterPro" id="IPR010559">
    <property type="entry name" value="Sig_transdc_His_kin_internal"/>
</dbReference>
<keyword evidence="12" id="KW-0902">Two-component regulatory system</keyword>
<protein>
    <recommendedName>
        <fullName evidence="3">histidine kinase</fullName>
        <ecNumber evidence="3">2.7.13.3</ecNumber>
    </recommendedName>
</protein>
<organism evidence="18 19">
    <name type="scientific">Psychrilyobacter piezotolerans</name>
    <dbReference type="NCBI Taxonomy" id="2293438"/>
    <lineage>
        <taxon>Bacteria</taxon>
        <taxon>Fusobacteriati</taxon>
        <taxon>Fusobacteriota</taxon>
        <taxon>Fusobacteriia</taxon>
        <taxon>Fusobacteriales</taxon>
        <taxon>Fusobacteriaceae</taxon>
        <taxon>Psychrilyobacter</taxon>
    </lineage>
</organism>
<accession>A0ABX9KJY0</accession>
<keyword evidence="19" id="KW-1185">Reference proteome</keyword>
<keyword evidence="4" id="KW-1003">Cell membrane</keyword>
<feature type="transmembrane region" description="Helical" evidence="14">
    <location>
        <begin position="6"/>
        <end position="22"/>
    </location>
</feature>
<dbReference type="InterPro" id="IPR036890">
    <property type="entry name" value="HATPase_C_sf"/>
</dbReference>
<comment type="caution">
    <text evidence="18">The sequence shown here is derived from an EMBL/GenBank/DDBJ whole genome shotgun (WGS) entry which is preliminary data.</text>
</comment>
<evidence type="ECO:0000259" key="16">
    <source>
        <dbReference type="Pfam" id="PF06580"/>
    </source>
</evidence>
<evidence type="ECO:0000256" key="1">
    <source>
        <dbReference type="ARBA" id="ARBA00000085"/>
    </source>
</evidence>
<evidence type="ECO:0000256" key="7">
    <source>
        <dbReference type="ARBA" id="ARBA00022692"/>
    </source>
</evidence>
<evidence type="ECO:0000256" key="4">
    <source>
        <dbReference type="ARBA" id="ARBA00022475"/>
    </source>
</evidence>
<keyword evidence="11 14" id="KW-1133">Transmembrane helix</keyword>
<evidence type="ECO:0000256" key="14">
    <source>
        <dbReference type="SAM" id="Phobius"/>
    </source>
</evidence>
<evidence type="ECO:0000256" key="8">
    <source>
        <dbReference type="ARBA" id="ARBA00022741"/>
    </source>
</evidence>
<dbReference type="EMBL" id="QUAJ01000003">
    <property type="protein sequence ID" value="REI42647.1"/>
    <property type="molecule type" value="Genomic_DNA"/>
</dbReference>
<evidence type="ECO:0000313" key="18">
    <source>
        <dbReference type="EMBL" id="REI42647.1"/>
    </source>
</evidence>
<dbReference type="SUPFAM" id="SSF55781">
    <property type="entry name" value="GAF domain-like"/>
    <property type="match status" value="1"/>
</dbReference>
<feature type="transmembrane region" description="Helical" evidence="14">
    <location>
        <begin position="134"/>
        <end position="156"/>
    </location>
</feature>
<keyword evidence="5" id="KW-0597">Phosphoprotein</keyword>
<keyword evidence="13 14" id="KW-0472">Membrane</keyword>
<gene>
    <name evidence="18" type="ORF">DYH56_02450</name>
</gene>
<evidence type="ECO:0000313" key="19">
    <source>
        <dbReference type="Proteomes" id="UP000263486"/>
    </source>
</evidence>